<evidence type="ECO:0000256" key="1">
    <source>
        <dbReference type="SAM" id="Phobius"/>
    </source>
</evidence>
<dbReference type="AlphaFoldDB" id="A0A2X0NGZ9"/>
<dbReference type="Proteomes" id="UP000249723">
    <property type="component" value="Unassembled WGS sequence"/>
</dbReference>
<sequence>MSLSIDAPTPPPVPTVWAYSDPSSDAAFSPVVWLPLTFLLTACLLFISLRRAHALRLYADAQDWSVRATDKVPMDILESYTTTRQIGSDKCILSAAPSF</sequence>
<protein>
    <submittedName>
        <fullName evidence="2">BZ3500_MvSof-1268-A1-R1_Chr3-1g05646 protein</fullName>
    </submittedName>
</protein>
<keyword evidence="1" id="KW-0812">Transmembrane</keyword>
<dbReference type="OrthoDB" id="10508015at2759"/>
<accession>A0A2X0NGZ9</accession>
<gene>
    <name evidence="2" type="ORF">BZ3500_MVSOF-1268-A1-R1_CHR3-1G05646</name>
</gene>
<proteinExistence type="predicted"/>
<keyword evidence="1" id="KW-1133">Transmembrane helix</keyword>
<organism evidence="2 3">
    <name type="scientific">Microbotryum saponariae</name>
    <dbReference type="NCBI Taxonomy" id="289078"/>
    <lineage>
        <taxon>Eukaryota</taxon>
        <taxon>Fungi</taxon>
        <taxon>Dikarya</taxon>
        <taxon>Basidiomycota</taxon>
        <taxon>Pucciniomycotina</taxon>
        <taxon>Microbotryomycetes</taxon>
        <taxon>Microbotryales</taxon>
        <taxon>Microbotryaceae</taxon>
        <taxon>Microbotryum</taxon>
    </lineage>
</organism>
<dbReference type="EMBL" id="FMWP01000096">
    <property type="protein sequence ID" value="SCZ98827.1"/>
    <property type="molecule type" value="Genomic_DNA"/>
</dbReference>
<name>A0A2X0NGZ9_9BASI</name>
<keyword evidence="3" id="KW-1185">Reference proteome</keyword>
<feature type="transmembrane region" description="Helical" evidence="1">
    <location>
        <begin position="27"/>
        <end position="47"/>
    </location>
</feature>
<evidence type="ECO:0000313" key="3">
    <source>
        <dbReference type="Proteomes" id="UP000249723"/>
    </source>
</evidence>
<reference evidence="3" key="1">
    <citation type="submission" date="2016-10" db="EMBL/GenBank/DDBJ databases">
        <authorList>
            <person name="Jeantristanb JTB J.-T."/>
            <person name="Ricardo R."/>
        </authorList>
    </citation>
    <scope>NUCLEOTIDE SEQUENCE [LARGE SCALE GENOMIC DNA]</scope>
</reference>
<evidence type="ECO:0000313" key="2">
    <source>
        <dbReference type="EMBL" id="SCZ98827.1"/>
    </source>
</evidence>
<keyword evidence="1" id="KW-0472">Membrane</keyword>